<reference evidence="5 6" key="1">
    <citation type="submission" date="2022-02" db="EMBL/GenBank/DDBJ databases">
        <title>Paenibacillus sp. MBLB1776 Whole Genome Shotgun Sequencing.</title>
        <authorList>
            <person name="Hwang C.Y."/>
            <person name="Cho E.-S."/>
            <person name="Seo M.-J."/>
        </authorList>
    </citation>
    <scope>NUCLEOTIDE SEQUENCE [LARGE SCALE GENOMIC DNA]</scope>
    <source>
        <strain evidence="5 6">MBLB1776</strain>
    </source>
</reference>
<evidence type="ECO:0000256" key="2">
    <source>
        <dbReference type="ARBA" id="ARBA00023125"/>
    </source>
</evidence>
<evidence type="ECO:0000256" key="1">
    <source>
        <dbReference type="ARBA" id="ARBA00023015"/>
    </source>
</evidence>
<keyword evidence="3" id="KW-0804">Transcription</keyword>
<name>A0AA96LDR5_9BACL</name>
<evidence type="ECO:0000259" key="4">
    <source>
        <dbReference type="PROSITE" id="PS50995"/>
    </source>
</evidence>
<dbReference type="SMART" id="SM00347">
    <property type="entry name" value="HTH_MARR"/>
    <property type="match status" value="1"/>
</dbReference>
<dbReference type="InterPro" id="IPR000835">
    <property type="entry name" value="HTH_MarR-typ"/>
</dbReference>
<dbReference type="EMBL" id="CP130318">
    <property type="protein sequence ID" value="WNQ11363.1"/>
    <property type="molecule type" value="Genomic_DNA"/>
</dbReference>
<sequence>MDNEFLRQLIERYERATFVVNRRLNAMIKERMEEELTLDQYSTIRYIRGRGSCTSSELADSFCVGKSSITAIVNRLADKDLIRRLPDEKDRRVTYLTLTEEGERLAQAGEEKIQELLSGYLQHFDEEEARQFIQTYEKLARVLLSDS</sequence>
<dbReference type="AlphaFoldDB" id="A0AA96LDR5"/>
<evidence type="ECO:0000313" key="5">
    <source>
        <dbReference type="EMBL" id="WNQ11363.1"/>
    </source>
</evidence>
<dbReference type="PROSITE" id="PS50995">
    <property type="entry name" value="HTH_MARR_2"/>
    <property type="match status" value="1"/>
</dbReference>
<keyword evidence="2" id="KW-0238">DNA-binding</keyword>
<dbReference type="Proteomes" id="UP001305702">
    <property type="component" value="Chromosome"/>
</dbReference>
<feature type="domain" description="HTH marR-type" evidence="4">
    <location>
        <begin position="2"/>
        <end position="141"/>
    </location>
</feature>
<gene>
    <name evidence="5" type="ORF">MJA45_27825</name>
</gene>
<organism evidence="5 6">
    <name type="scientific">Paenibacillus aurantius</name>
    <dbReference type="NCBI Taxonomy" id="2918900"/>
    <lineage>
        <taxon>Bacteria</taxon>
        <taxon>Bacillati</taxon>
        <taxon>Bacillota</taxon>
        <taxon>Bacilli</taxon>
        <taxon>Bacillales</taxon>
        <taxon>Paenibacillaceae</taxon>
        <taxon>Paenibacillus</taxon>
    </lineage>
</organism>
<dbReference type="PANTHER" id="PTHR42756:SF1">
    <property type="entry name" value="TRANSCRIPTIONAL REPRESSOR OF EMRAB OPERON"/>
    <property type="match status" value="1"/>
</dbReference>
<dbReference type="SUPFAM" id="SSF46785">
    <property type="entry name" value="Winged helix' DNA-binding domain"/>
    <property type="match status" value="1"/>
</dbReference>
<evidence type="ECO:0000313" key="6">
    <source>
        <dbReference type="Proteomes" id="UP001305702"/>
    </source>
</evidence>
<dbReference type="PANTHER" id="PTHR42756">
    <property type="entry name" value="TRANSCRIPTIONAL REGULATOR, MARR"/>
    <property type="match status" value="1"/>
</dbReference>
<evidence type="ECO:0000256" key="3">
    <source>
        <dbReference type="ARBA" id="ARBA00023163"/>
    </source>
</evidence>
<keyword evidence="1" id="KW-0805">Transcription regulation</keyword>
<dbReference type="RefSeq" id="WP_315605139.1">
    <property type="nucleotide sequence ID" value="NZ_CP130318.1"/>
</dbReference>
<proteinExistence type="predicted"/>
<dbReference type="InterPro" id="IPR036390">
    <property type="entry name" value="WH_DNA-bd_sf"/>
</dbReference>
<accession>A0AA96LDR5</accession>
<dbReference type="Pfam" id="PF01047">
    <property type="entry name" value="MarR"/>
    <property type="match status" value="1"/>
</dbReference>
<dbReference type="PRINTS" id="PR00598">
    <property type="entry name" value="HTHMARR"/>
</dbReference>
<dbReference type="KEGG" id="paun:MJA45_27825"/>
<dbReference type="GO" id="GO:0003700">
    <property type="term" value="F:DNA-binding transcription factor activity"/>
    <property type="evidence" value="ECO:0007669"/>
    <property type="project" value="InterPro"/>
</dbReference>
<dbReference type="GO" id="GO:0003677">
    <property type="term" value="F:DNA binding"/>
    <property type="evidence" value="ECO:0007669"/>
    <property type="project" value="UniProtKB-KW"/>
</dbReference>
<dbReference type="InterPro" id="IPR036388">
    <property type="entry name" value="WH-like_DNA-bd_sf"/>
</dbReference>
<keyword evidence="6" id="KW-1185">Reference proteome</keyword>
<dbReference type="Gene3D" id="1.10.10.10">
    <property type="entry name" value="Winged helix-like DNA-binding domain superfamily/Winged helix DNA-binding domain"/>
    <property type="match status" value="1"/>
</dbReference>
<protein>
    <submittedName>
        <fullName evidence="5">MarR family transcriptional regulator</fullName>
    </submittedName>
</protein>